<proteinExistence type="predicted"/>
<reference evidence="2" key="2">
    <citation type="submission" date="2014-07" db="EMBL/GenBank/DDBJ databases">
        <authorList>
            <person name="Hull J."/>
        </authorList>
    </citation>
    <scope>NUCLEOTIDE SEQUENCE</scope>
</reference>
<dbReference type="AlphaFoldDB" id="A0A0A9YZ86"/>
<organism evidence="2">
    <name type="scientific">Lygus hesperus</name>
    <name type="common">Western plant bug</name>
    <dbReference type="NCBI Taxonomy" id="30085"/>
    <lineage>
        <taxon>Eukaryota</taxon>
        <taxon>Metazoa</taxon>
        <taxon>Ecdysozoa</taxon>
        <taxon>Arthropoda</taxon>
        <taxon>Hexapoda</taxon>
        <taxon>Insecta</taxon>
        <taxon>Pterygota</taxon>
        <taxon>Neoptera</taxon>
        <taxon>Paraneoptera</taxon>
        <taxon>Hemiptera</taxon>
        <taxon>Heteroptera</taxon>
        <taxon>Panheteroptera</taxon>
        <taxon>Cimicomorpha</taxon>
        <taxon>Miridae</taxon>
        <taxon>Mirini</taxon>
        <taxon>Lygus</taxon>
    </lineage>
</organism>
<reference evidence="2" key="1">
    <citation type="journal article" date="2014" name="PLoS ONE">
        <title>Transcriptome-Based Identification of ABC Transporters in the Western Tarnished Plant Bug Lygus hesperus.</title>
        <authorList>
            <person name="Hull J.J."/>
            <person name="Chaney K."/>
            <person name="Geib S.M."/>
            <person name="Fabrick J.A."/>
            <person name="Brent C.S."/>
            <person name="Walsh D."/>
            <person name="Lavine L.C."/>
        </authorList>
    </citation>
    <scope>NUCLEOTIDE SEQUENCE</scope>
</reference>
<dbReference type="InterPro" id="IPR013785">
    <property type="entry name" value="Aldolase_TIM"/>
</dbReference>
<dbReference type="GO" id="GO:0016051">
    <property type="term" value="P:carbohydrate biosynthetic process"/>
    <property type="evidence" value="ECO:0007669"/>
    <property type="project" value="InterPro"/>
</dbReference>
<evidence type="ECO:0000259" key="1">
    <source>
        <dbReference type="Pfam" id="PF03102"/>
    </source>
</evidence>
<protein>
    <submittedName>
        <fullName evidence="2">Sialic acid synthase</fullName>
    </submittedName>
</protein>
<dbReference type="PANTHER" id="PTHR42966">
    <property type="entry name" value="N-ACETYLNEURAMINATE SYNTHASE"/>
    <property type="match status" value="1"/>
</dbReference>
<dbReference type="InterPro" id="IPR013132">
    <property type="entry name" value="PseI/NeuA/B-like_N"/>
</dbReference>
<dbReference type="Pfam" id="PF03102">
    <property type="entry name" value="NeuB"/>
    <property type="match status" value="1"/>
</dbReference>
<evidence type="ECO:0000313" key="2">
    <source>
        <dbReference type="EMBL" id="JAG36931.1"/>
    </source>
</evidence>
<dbReference type="PANTHER" id="PTHR42966:SF1">
    <property type="entry name" value="SIALIC ACID SYNTHASE"/>
    <property type="match status" value="1"/>
</dbReference>
<dbReference type="EMBL" id="GBHO01006673">
    <property type="protein sequence ID" value="JAG36931.1"/>
    <property type="molecule type" value="Transcribed_RNA"/>
</dbReference>
<dbReference type="Gene3D" id="3.20.20.70">
    <property type="entry name" value="Aldolase class I"/>
    <property type="match status" value="1"/>
</dbReference>
<dbReference type="InterPro" id="IPR051690">
    <property type="entry name" value="PseI-like"/>
</dbReference>
<sequence length="116" mass="13000">MASILFGNRSVGDDQPCFVIAEIGQNHQGDINTAKRLIDVAKECGADCVKFQKSCLREKFTKNALESPYESPHSWGSSYGEHKSFLELSEDEYKELQSYSQRKNILFTASAMDPVS</sequence>
<accession>A0A0A9YZ86</accession>
<gene>
    <name evidence="2" type="primary">NANS_0</name>
    <name evidence="2" type="ORF">CM83_103338</name>
</gene>
<feature type="domain" description="PseI/NeuA/B-like" evidence="1">
    <location>
        <begin position="37"/>
        <end position="114"/>
    </location>
</feature>
<dbReference type="GO" id="GO:0047444">
    <property type="term" value="F:N-acylneuraminate-9-phosphate synthase activity"/>
    <property type="evidence" value="ECO:0007669"/>
    <property type="project" value="TreeGrafter"/>
</dbReference>
<name>A0A0A9YZ86_LYGHE</name>
<dbReference type="SUPFAM" id="SSF51569">
    <property type="entry name" value="Aldolase"/>
    <property type="match status" value="1"/>
</dbReference>